<dbReference type="EMBL" id="AMQN01009657">
    <property type="status" value="NOT_ANNOTATED_CDS"/>
    <property type="molecule type" value="Genomic_DNA"/>
</dbReference>
<dbReference type="EnsemblMetazoa" id="CapteT211372">
    <property type="protein sequence ID" value="CapteP211372"/>
    <property type="gene ID" value="CapteG211372"/>
</dbReference>
<reference evidence="1 3" key="2">
    <citation type="journal article" date="2013" name="Nature">
        <title>Insights into bilaterian evolution from three spiralian genomes.</title>
        <authorList>
            <person name="Simakov O."/>
            <person name="Marletaz F."/>
            <person name="Cho S.J."/>
            <person name="Edsinger-Gonzales E."/>
            <person name="Havlak P."/>
            <person name="Hellsten U."/>
            <person name="Kuo D.H."/>
            <person name="Larsson T."/>
            <person name="Lv J."/>
            <person name="Arendt D."/>
            <person name="Savage R."/>
            <person name="Osoegawa K."/>
            <person name="de Jong P."/>
            <person name="Grimwood J."/>
            <person name="Chapman J.A."/>
            <person name="Shapiro H."/>
            <person name="Aerts A."/>
            <person name="Otillar R.P."/>
            <person name="Terry A.Y."/>
            <person name="Boore J.L."/>
            <person name="Grigoriev I.V."/>
            <person name="Lindberg D.R."/>
            <person name="Seaver E.C."/>
            <person name="Weisblat D.A."/>
            <person name="Putnam N.H."/>
            <person name="Rokhsar D.S."/>
        </authorList>
    </citation>
    <scope>NUCLEOTIDE SEQUENCE</scope>
    <source>
        <strain evidence="1 3">I ESC-2004</strain>
    </source>
</reference>
<protein>
    <submittedName>
        <fullName evidence="1 2">Uncharacterized protein</fullName>
    </submittedName>
</protein>
<gene>
    <name evidence="1" type="ORF">CAPTEDRAFT_211372</name>
</gene>
<dbReference type="Proteomes" id="UP000014760">
    <property type="component" value="Unassembled WGS sequence"/>
</dbReference>
<evidence type="ECO:0000313" key="2">
    <source>
        <dbReference type="EnsemblMetazoa" id="CapteP211372"/>
    </source>
</evidence>
<sequence>MARVESPLPRALCSLLHQCCTVPYWTCFMLQLEPLFVKHADPSEAKCARHTARTARRENAAHYATQTSLRLWLDSGRDLLAILAYYLPTCPAGRLHLKAFSNSAWSDSLAKTLSCLPVEHEVDKAAVEQLENNPITNSLDFIWASTTVAVGDTAVLHCSFDAIFQQLRNGNMDYLSIITAPSRDQGVAPLASFEWCVAITFFD</sequence>
<organism evidence="1">
    <name type="scientific">Capitella teleta</name>
    <name type="common">Polychaete worm</name>
    <dbReference type="NCBI Taxonomy" id="283909"/>
    <lineage>
        <taxon>Eukaryota</taxon>
        <taxon>Metazoa</taxon>
        <taxon>Spiralia</taxon>
        <taxon>Lophotrochozoa</taxon>
        <taxon>Annelida</taxon>
        <taxon>Polychaeta</taxon>
        <taxon>Sedentaria</taxon>
        <taxon>Scolecida</taxon>
        <taxon>Capitellidae</taxon>
        <taxon>Capitella</taxon>
    </lineage>
</organism>
<reference evidence="2" key="3">
    <citation type="submission" date="2015-06" db="UniProtKB">
        <authorList>
            <consortium name="EnsemblMetazoa"/>
        </authorList>
    </citation>
    <scope>IDENTIFICATION</scope>
</reference>
<keyword evidence="3" id="KW-1185">Reference proteome</keyword>
<accession>R7U368</accession>
<evidence type="ECO:0000313" key="3">
    <source>
        <dbReference type="Proteomes" id="UP000014760"/>
    </source>
</evidence>
<name>R7U368_CAPTE</name>
<proteinExistence type="predicted"/>
<dbReference type="EMBL" id="KB305899">
    <property type="protein sequence ID" value="ELU00551.1"/>
    <property type="molecule type" value="Genomic_DNA"/>
</dbReference>
<dbReference type="HOGENOM" id="CLU_1350046_0_0_1"/>
<reference evidence="3" key="1">
    <citation type="submission" date="2012-12" db="EMBL/GenBank/DDBJ databases">
        <authorList>
            <person name="Hellsten U."/>
            <person name="Grimwood J."/>
            <person name="Chapman J.A."/>
            <person name="Shapiro H."/>
            <person name="Aerts A."/>
            <person name="Otillar R.P."/>
            <person name="Terry A.Y."/>
            <person name="Boore J.L."/>
            <person name="Simakov O."/>
            <person name="Marletaz F."/>
            <person name="Cho S.-J."/>
            <person name="Edsinger-Gonzales E."/>
            <person name="Havlak P."/>
            <person name="Kuo D.-H."/>
            <person name="Larsson T."/>
            <person name="Lv J."/>
            <person name="Arendt D."/>
            <person name="Savage R."/>
            <person name="Osoegawa K."/>
            <person name="de Jong P."/>
            <person name="Lindberg D.R."/>
            <person name="Seaver E.C."/>
            <person name="Weisblat D.A."/>
            <person name="Putnam N.H."/>
            <person name="Grigoriev I.V."/>
            <person name="Rokhsar D.S."/>
        </authorList>
    </citation>
    <scope>NUCLEOTIDE SEQUENCE</scope>
    <source>
        <strain evidence="3">I ESC-2004</strain>
    </source>
</reference>
<dbReference type="AlphaFoldDB" id="R7U368"/>
<evidence type="ECO:0000313" key="1">
    <source>
        <dbReference type="EMBL" id="ELU00551.1"/>
    </source>
</evidence>